<name>A0A0A2M181_9FLAO</name>
<dbReference type="EMBL" id="JRLX01000023">
    <property type="protein sequence ID" value="KGO85371.1"/>
    <property type="molecule type" value="Genomic_DNA"/>
</dbReference>
<keyword evidence="3" id="KW-0540">Nuclease</keyword>
<gene>
    <name evidence="3" type="ORF">Q765_16640</name>
</gene>
<dbReference type="PANTHER" id="PTHR42834">
    <property type="entry name" value="ENDONUCLEASE/EXONUCLEASE/PHOSPHATASE FAMILY PROTEIN (AFU_ORTHOLOGUE AFUA_3G09210)"/>
    <property type="match status" value="1"/>
</dbReference>
<feature type="chain" id="PRO_5001990761" evidence="1">
    <location>
        <begin position="20"/>
        <end position="375"/>
    </location>
</feature>
<dbReference type="Pfam" id="PF19580">
    <property type="entry name" value="Exo_endo_phos_3"/>
    <property type="match status" value="2"/>
</dbReference>
<evidence type="ECO:0000256" key="1">
    <source>
        <dbReference type="SAM" id="SignalP"/>
    </source>
</evidence>
<keyword evidence="4" id="KW-1185">Reference proteome</keyword>
<keyword evidence="1" id="KW-0732">Signal</keyword>
<dbReference type="RefSeq" id="WP_035642834.1">
    <property type="nucleotide sequence ID" value="NZ_JRLX01000023.1"/>
</dbReference>
<dbReference type="Gene3D" id="3.60.10.10">
    <property type="entry name" value="Endonuclease/exonuclease/phosphatase"/>
    <property type="match status" value="1"/>
</dbReference>
<feature type="signal peptide" evidence="1">
    <location>
        <begin position="1"/>
        <end position="19"/>
    </location>
</feature>
<evidence type="ECO:0000313" key="3">
    <source>
        <dbReference type="EMBL" id="KGO85371.1"/>
    </source>
</evidence>
<dbReference type="AlphaFoldDB" id="A0A0A2M181"/>
<sequence>MNKTLSMLFLILLSVAGNAQDKKFKVHTIAFYNVENLYDTINDPKVNDEEYLPDGKQHWTSAKYKKKLANLSRVIAEIGTTNNPNSPTILGVAEIENRGVLEDLIKQPLLADKGYGIVHFDSPDKRGVDVGLLYQKKSFKPTSYKAFPLIIYDEAGLKAKKKAEADKVAGKETEEDKETEGVIINIDNSGRRYTRDQLLVTGMLDGEEVSFIVNHWPSRAGGEKVSSPFREAAAALNKKIIDSLYGVNPKAKVITMGDLNDGPYNNSIKVVLGAKALKEDVKPGGLYNPMEEMSKKGIGTLAYRDAWDLFDQMIMTEPLVEKDYSSYRFWKAGVYNKTFMTEVSGAYKGYPLRSGNGKVGFSDHFPVYVYLIKQI</sequence>
<dbReference type="Proteomes" id="UP000030152">
    <property type="component" value="Unassembled WGS sequence"/>
</dbReference>
<keyword evidence="3" id="KW-0378">Hydrolase</keyword>
<feature type="domain" description="Endonuclease/exonuclease/phosphatase" evidence="2">
    <location>
        <begin position="188"/>
        <end position="373"/>
    </location>
</feature>
<accession>A0A0A2M181</accession>
<evidence type="ECO:0000313" key="4">
    <source>
        <dbReference type="Proteomes" id="UP000030152"/>
    </source>
</evidence>
<dbReference type="InterPro" id="IPR005135">
    <property type="entry name" value="Endo/exonuclease/phosphatase"/>
</dbReference>
<dbReference type="InterPro" id="IPR036691">
    <property type="entry name" value="Endo/exonu/phosph_ase_sf"/>
</dbReference>
<dbReference type="OrthoDB" id="9802724at2"/>
<comment type="caution">
    <text evidence="3">The sequence shown here is derived from an EMBL/GenBank/DDBJ whole genome shotgun (WGS) entry which is preliminary data.</text>
</comment>
<organism evidence="3 4">
    <name type="scientific">Flavobacterium rivuli WB 3.3-2 = DSM 21788</name>
    <dbReference type="NCBI Taxonomy" id="1121895"/>
    <lineage>
        <taxon>Bacteria</taxon>
        <taxon>Pseudomonadati</taxon>
        <taxon>Bacteroidota</taxon>
        <taxon>Flavobacteriia</taxon>
        <taxon>Flavobacteriales</taxon>
        <taxon>Flavobacteriaceae</taxon>
        <taxon>Flavobacterium</taxon>
    </lineage>
</organism>
<dbReference type="STRING" id="1121895.GCA_000378485_01773"/>
<keyword evidence="3" id="KW-0255">Endonuclease</keyword>
<feature type="domain" description="Endonuclease/exonuclease/phosphatase" evidence="2">
    <location>
        <begin position="28"/>
        <end position="160"/>
    </location>
</feature>
<evidence type="ECO:0000259" key="2">
    <source>
        <dbReference type="Pfam" id="PF19580"/>
    </source>
</evidence>
<proteinExistence type="predicted"/>
<dbReference type="GO" id="GO:0004519">
    <property type="term" value="F:endonuclease activity"/>
    <property type="evidence" value="ECO:0007669"/>
    <property type="project" value="UniProtKB-KW"/>
</dbReference>
<reference evidence="3 4" key="1">
    <citation type="submission" date="2013-09" db="EMBL/GenBank/DDBJ databases">
        <authorList>
            <person name="Zeng Z."/>
            <person name="Chen C."/>
        </authorList>
    </citation>
    <scope>NUCLEOTIDE SEQUENCE [LARGE SCALE GENOMIC DNA]</scope>
    <source>
        <strain evidence="3 4">WB 3.3-2</strain>
    </source>
</reference>
<dbReference type="eggNOG" id="COG2374">
    <property type="taxonomic scope" value="Bacteria"/>
</dbReference>
<protein>
    <submittedName>
        <fullName evidence="3">Endonuclease</fullName>
    </submittedName>
</protein>
<dbReference type="PANTHER" id="PTHR42834:SF1">
    <property type="entry name" value="ENDONUCLEASE_EXONUCLEASE_PHOSPHATASE FAMILY PROTEIN (AFU_ORTHOLOGUE AFUA_3G09210)"/>
    <property type="match status" value="1"/>
</dbReference>
<dbReference type="SUPFAM" id="SSF56219">
    <property type="entry name" value="DNase I-like"/>
    <property type="match status" value="1"/>
</dbReference>